<dbReference type="RefSeq" id="WP_242376318.1">
    <property type="nucleotide sequence ID" value="NZ_JAKRKC020000002.1"/>
</dbReference>
<dbReference type="Gene3D" id="1.20.1260.10">
    <property type="match status" value="1"/>
</dbReference>
<sequence length="176" mass="18445">MRTRLTVLLAAAALAGCGTAPTNTAAVAPHTDAQPSEQDKTWLRTIHEGNMAEIQVGRLAEGKGSAKEVKSIGKMLIDDHTALDQKVTQAATQLGVDLPTSPSADQRALSDKLRETTGADFDQDFLAGMTKSHNAAIKATKKQISDGSSQAVVALAKEAQPKLEEHLAALKKAHGG</sequence>
<evidence type="ECO:0000256" key="1">
    <source>
        <dbReference type="SAM" id="SignalP"/>
    </source>
</evidence>
<dbReference type="Proteomes" id="UP001317259">
    <property type="component" value="Unassembled WGS sequence"/>
</dbReference>
<dbReference type="Pfam" id="PF13628">
    <property type="entry name" value="DUF4142"/>
    <property type="match status" value="1"/>
</dbReference>
<keyword evidence="4" id="KW-1185">Reference proteome</keyword>
<dbReference type="InterPro" id="IPR012347">
    <property type="entry name" value="Ferritin-like"/>
</dbReference>
<feature type="signal peptide" evidence="1">
    <location>
        <begin position="1"/>
        <end position="25"/>
    </location>
</feature>
<evidence type="ECO:0000313" key="3">
    <source>
        <dbReference type="EMBL" id="MCK2219119.1"/>
    </source>
</evidence>
<dbReference type="InterPro" id="IPR025419">
    <property type="entry name" value="DUF4142"/>
</dbReference>
<organism evidence="3 4">
    <name type="scientific">Actinomadura luzonensis</name>
    <dbReference type="NCBI Taxonomy" id="2805427"/>
    <lineage>
        <taxon>Bacteria</taxon>
        <taxon>Bacillati</taxon>
        <taxon>Actinomycetota</taxon>
        <taxon>Actinomycetes</taxon>
        <taxon>Streptosporangiales</taxon>
        <taxon>Thermomonosporaceae</taxon>
        <taxon>Actinomadura</taxon>
    </lineage>
</organism>
<dbReference type="PANTHER" id="PTHR38593">
    <property type="entry name" value="BLR2558 PROTEIN"/>
    <property type="match status" value="1"/>
</dbReference>
<dbReference type="PROSITE" id="PS51257">
    <property type="entry name" value="PROKAR_LIPOPROTEIN"/>
    <property type="match status" value="1"/>
</dbReference>
<accession>A0ABT0G3P8</accession>
<reference evidence="3 4" key="1">
    <citation type="submission" date="2022-04" db="EMBL/GenBank/DDBJ databases">
        <title>Genome draft of Actinomadura sp. ATCC 31491.</title>
        <authorList>
            <person name="Shi X."/>
            <person name="Du Y."/>
        </authorList>
    </citation>
    <scope>NUCLEOTIDE SEQUENCE [LARGE SCALE GENOMIC DNA]</scope>
    <source>
        <strain evidence="3 4">ATCC 31491</strain>
    </source>
</reference>
<keyword evidence="1" id="KW-0732">Signal</keyword>
<comment type="caution">
    <text evidence="3">The sequence shown here is derived from an EMBL/GenBank/DDBJ whole genome shotgun (WGS) entry which is preliminary data.</text>
</comment>
<protein>
    <submittedName>
        <fullName evidence="3">DUF4142 domain-containing protein</fullName>
    </submittedName>
</protein>
<name>A0ABT0G3P8_9ACTN</name>
<evidence type="ECO:0000259" key="2">
    <source>
        <dbReference type="Pfam" id="PF13628"/>
    </source>
</evidence>
<feature type="chain" id="PRO_5047489525" evidence="1">
    <location>
        <begin position="26"/>
        <end position="176"/>
    </location>
</feature>
<feature type="domain" description="DUF4142" evidence="2">
    <location>
        <begin position="38"/>
        <end position="171"/>
    </location>
</feature>
<evidence type="ECO:0000313" key="4">
    <source>
        <dbReference type="Proteomes" id="UP001317259"/>
    </source>
</evidence>
<dbReference type="PANTHER" id="PTHR38593:SF1">
    <property type="entry name" value="BLR2558 PROTEIN"/>
    <property type="match status" value="1"/>
</dbReference>
<gene>
    <name evidence="3" type="ORF">MF672_035780</name>
</gene>
<dbReference type="EMBL" id="JAKRKC020000002">
    <property type="protein sequence ID" value="MCK2219119.1"/>
    <property type="molecule type" value="Genomic_DNA"/>
</dbReference>
<proteinExistence type="predicted"/>